<evidence type="ECO:0000256" key="1">
    <source>
        <dbReference type="ARBA" id="ARBA00004651"/>
    </source>
</evidence>
<keyword evidence="10" id="KW-1185">Reference proteome</keyword>
<feature type="transmembrane region" description="Helical" evidence="7">
    <location>
        <begin position="170"/>
        <end position="192"/>
    </location>
</feature>
<comment type="subcellular location">
    <subcellularLocation>
        <location evidence="1">Cell membrane</location>
        <topology evidence="1">Multi-pass membrane protein</topology>
    </subcellularLocation>
</comment>
<feature type="transmembrane region" description="Helical" evidence="7">
    <location>
        <begin position="84"/>
        <end position="103"/>
    </location>
</feature>
<evidence type="ECO:0000256" key="6">
    <source>
        <dbReference type="ARBA" id="ARBA00023136"/>
    </source>
</evidence>
<evidence type="ECO:0000313" key="10">
    <source>
        <dbReference type="Proteomes" id="UP000238083"/>
    </source>
</evidence>
<accession>A0A2T0R867</accession>
<dbReference type="GO" id="GO:0022857">
    <property type="term" value="F:transmembrane transporter activity"/>
    <property type="evidence" value="ECO:0007669"/>
    <property type="project" value="InterPro"/>
</dbReference>
<feature type="transmembrane region" description="Helical" evidence="7">
    <location>
        <begin position="273"/>
        <end position="297"/>
    </location>
</feature>
<dbReference type="PROSITE" id="PS50850">
    <property type="entry name" value="MFS"/>
    <property type="match status" value="1"/>
</dbReference>
<dbReference type="AlphaFoldDB" id="A0A2T0R867"/>
<evidence type="ECO:0000256" key="2">
    <source>
        <dbReference type="ARBA" id="ARBA00022448"/>
    </source>
</evidence>
<reference evidence="9 10" key="1">
    <citation type="submission" date="2018-03" db="EMBL/GenBank/DDBJ databases">
        <title>Genomic Encyclopedia of Archaeal and Bacterial Type Strains, Phase II (KMG-II): from individual species to whole genera.</title>
        <authorList>
            <person name="Goeker M."/>
        </authorList>
    </citation>
    <scope>NUCLEOTIDE SEQUENCE [LARGE SCALE GENOMIC DNA]</scope>
    <source>
        <strain evidence="9 10">DSM 19711</strain>
    </source>
</reference>
<dbReference type="GO" id="GO:0005886">
    <property type="term" value="C:plasma membrane"/>
    <property type="evidence" value="ECO:0007669"/>
    <property type="project" value="UniProtKB-SubCell"/>
</dbReference>
<proteinExistence type="predicted"/>
<feature type="transmembrane region" description="Helical" evidence="7">
    <location>
        <begin position="303"/>
        <end position="324"/>
    </location>
</feature>
<dbReference type="PANTHER" id="PTHR42718:SF42">
    <property type="entry name" value="EXPORT PROTEIN"/>
    <property type="match status" value="1"/>
</dbReference>
<feature type="transmembrane region" description="Helical" evidence="7">
    <location>
        <begin position="406"/>
        <end position="423"/>
    </location>
</feature>
<keyword evidence="5 7" id="KW-1133">Transmembrane helix</keyword>
<evidence type="ECO:0000256" key="3">
    <source>
        <dbReference type="ARBA" id="ARBA00022475"/>
    </source>
</evidence>
<keyword evidence="6 7" id="KW-0472">Membrane</keyword>
<dbReference type="Gene3D" id="1.20.1250.20">
    <property type="entry name" value="MFS general substrate transporter like domains"/>
    <property type="match status" value="1"/>
</dbReference>
<dbReference type="RefSeq" id="WP_106208052.1">
    <property type="nucleotide sequence ID" value="NZ_PVZF01000002.1"/>
</dbReference>
<evidence type="ECO:0000256" key="7">
    <source>
        <dbReference type="SAM" id="Phobius"/>
    </source>
</evidence>
<feature type="transmembrane region" description="Helical" evidence="7">
    <location>
        <begin position="366"/>
        <end position="394"/>
    </location>
</feature>
<dbReference type="InterPro" id="IPR011701">
    <property type="entry name" value="MFS"/>
</dbReference>
<dbReference type="InterPro" id="IPR020846">
    <property type="entry name" value="MFS_dom"/>
</dbReference>
<keyword evidence="3" id="KW-1003">Cell membrane</keyword>
<dbReference type="Gene3D" id="1.20.1720.10">
    <property type="entry name" value="Multidrug resistance protein D"/>
    <property type="match status" value="1"/>
</dbReference>
<dbReference type="EMBL" id="PVZF01000002">
    <property type="protein sequence ID" value="PRY17348.1"/>
    <property type="molecule type" value="Genomic_DNA"/>
</dbReference>
<evidence type="ECO:0000313" key="9">
    <source>
        <dbReference type="EMBL" id="PRY17348.1"/>
    </source>
</evidence>
<feature type="transmembrane region" description="Helical" evidence="7">
    <location>
        <begin position="336"/>
        <end position="354"/>
    </location>
</feature>
<keyword evidence="2" id="KW-0813">Transport</keyword>
<feature type="transmembrane region" description="Helical" evidence="7">
    <location>
        <begin position="52"/>
        <end position="72"/>
    </location>
</feature>
<dbReference type="Proteomes" id="UP000238083">
    <property type="component" value="Unassembled WGS sequence"/>
</dbReference>
<feature type="transmembrane region" description="Helical" evidence="7">
    <location>
        <begin position="204"/>
        <end position="224"/>
    </location>
</feature>
<organism evidence="9 10">
    <name type="scientific">Kineococcus rhizosphaerae</name>
    <dbReference type="NCBI Taxonomy" id="559628"/>
    <lineage>
        <taxon>Bacteria</taxon>
        <taxon>Bacillati</taxon>
        <taxon>Actinomycetota</taxon>
        <taxon>Actinomycetes</taxon>
        <taxon>Kineosporiales</taxon>
        <taxon>Kineosporiaceae</taxon>
        <taxon>Kineococcus</taxon>
    </lineage>
</organism>
<feature type="transmembrane region" description="Helical" evidence="7">
    <location>
        <begin position="435"/>
        <end position="460"/>
    </location>
</feature>
<feature type="transmembrane region" description="Helical" evidence="7">
    <location>
        <begin position="17"/>
        <end position="40"/>
    </location>
</feature>
<dbReference type="InterPro" id="IPR004638">
    <property type="entry name" value="EmrB-like"/>
</dbReference>
<name>A0A2T0R867_9ACTN</name>
<dbReference type="SUPFAM" id="SSF103473">
    <property type="entry name" value="MFS general substrate transporter"/>
    <property type="match status" value="1"/>
</dbReference>
<dbReference type="OrthoDB" id="7375466at2"/>
<dbReference type="InterPro" id="IPR036259">
    <property type="entry name" value="MFS_trans_sf"/>
</dbReference>
<evidence type="ECO:0000256" key="4">
    <source>
        <dbReference type="ARBA" id="ARBA00022692"/>
    </source>
</evidence>
<comment type="caution">
    <text evidence="9">The sequence shown here is derived from an EMBL/GenBank/DDBJ whole genome shotgun (WGS) entry which is preliminary data.</text>
</comment>
<evidence type="ECO:0000256" key="5">
    <source>
        <dbReference type="ARBA" id="ARBA00022989"/>
    </source>
</evidence>
<dbReference type="NCBIfam" id="TIGR00711">
    <property type="entry name" value="efflux_EmrB"/>
    <property type="match status" value="1"/>
</dbReference>
<feature type="transmembrane region" description="Helical" evidence="7">
    <location>
        <begin position="109"/>
        <end position="130"/>
    </location>
</feature>
<dbReference type="CDD" id="cd17321">
    <property type="entry name" value="MFS_MMR_MDR_like"/>
    <property type="match status" value="1"/>
</dbReference>
<feature type="transmembrane region" description="Helical" evidence="7">
    <location>
        <begin position="230"/>
        <end position="252"/>
    </location>
</feature>
<dbReference type="Pfam" id="PF07690">
    <property type="entry name" value="MFS_1"/>
    <property type="match status" value="1"/>
</dbReference>
<dbReference type="PANTHER" id="PTHR42718">
    <property type="entry name" value="MAJOR FACILITATOR SUPERFAMILY MULTIDRUG TRANSPORTER MFSC"/>
    <property type="match status" value="1"/>
</dbReference>
<evidence type="ECO:0000259" key="8">
    <source>
        <dbReference type="PROSITE" id="PS50850"/>
    </source>
</evidence>
<gene>
    <name evidence="9" type="ORF">CLV37_102308</name>
</gene>
<feature type="domain" description="Major facilitator superfamily (MFS) profile" evidence="8">
    <location>
        <begin position="18"/>
        <end position="466"/>
    </location>
</feature>
<protein>
    <submittedName>
        <fullName evidence="9">EmrB/QacA subfamily drug resistance transporter</fullName>
    </submittedName>
</protein>
<feature type="transmembrane region" description="Helical" evidence="7">
    <location>
        <begin position="142"/>
        <end position="164"/>
    </location>
</feature>
<keyword evidence="4 7" id="KW-0812">Transmembrane</keyword>
<sequence length="486" mass="48566">MAAAGDGIAYASPAGRWVLLTTILGSGLASLDASVVNVALPTIGRDLDVDLTALQGVVTAYTLTLAGLLLLGGSLGDRFGRRRVFCLGVAWFALASLLCGLAPGAGTLVAARALQGVGAALLTPGSLAILEASFRPADRARAIGAWSGLGGVATALGPLLGGWLLQVASWRWLFLLNVPLAVVVLVVAARHVPETRAPGAHGRVDWPGAVLVTAALAAATSGLVGAGATGWASGSVLVPLVLGVVLLGAFLLRQARARDPLLPLDLFRRRQFSGVNAVTFVVYGALSATLFLLPVVLQDGAGYSPLAAGATLLPVTLVMLLLSARSGALAARRGPRLQLSAGPVVVAAGLLLLVRVDQRGDYLTQVLPAVLVFGLGLAVTVAPLTSTALAAAPVEHAGVASATNNVVARTAGLLSVAVLPALVGLDASRALPPAALVAGLHTAAVLAAGVCVLGGVLAALTIRDPGRAPTAPACSHCAVDAPALRP</sequence>